<evidence type="ECO:0000313" key="4">
    <source>
        <dbReference type="Proteomes" id="UP000620075"/>
    </source>
</evidence>
<dbReference type="Pfam" id="PF00296">
    <property type="entry name" value="Bac_luciferase"/>
    <property type="match status" value="1"/>
</dbReference>
<dbReference type="EMBL" id="JAEKNQ010000024">
    <property type="protein sequence ID" value="MBJ7602813.1"/>
    <property type="molecule type" value="Genomic_DNA"/>
</dbReference>
<dbReference type="GO" id="GO:0016705">
    <property type="term" value="F:oxidoreductase activity, acting on paired donors, with incorporation or reduction of molecular oxygen"/>
    <property type="evidence" value="ECO:0007669"/>
    <property type="project" value="InterPro"/>
</dbReference>
<gene>
    <name evidence="3" type="ORF">JF888_06420</name>
</gene>
<evidence type="ECO:0000313" key="3">
    <source>
        <dbReference type="EMBL" id="MBJ7602813.1"/>
    </source>
</evidence>
<proteinExistence type="predicted"/>
<dbReference type="InterPro" id="IPR036661">
    <property type="entry name" value="Luciferase-like_sf"/>
</dbReference>
<dbReference type="InterPro" id="IPR050564">
    <property type="entry name" value="F420-G6PD/mer"/>
</dbReference>
<dbReference type="Proteomes" id="UP000620075">
    <property type="component" value="Unassembled WGS sequence"/>
</dbReference>
<evidence type="ECO:0000256" key="1">
    <source>
        <dbReference type="ARBA" id="ARBA00023002"/>
    </source>
</evidence>
<feature type="domain" description="Luciferase-like" evidence="2">
    <location>
        <begin position="14"/>
        <end position="292"/>
    </location>
</feature>
<dbReference type="Gene3D" id="3.20.20.30">
    <property type="entry name" value="Luciferase-like domain"/>
    <property type="match status" value="1"/>
</dbReference>
<dbReference type="PANTHER" id="PTHR43244:SF1">
    <property type="entry name" value="5,10-METHYLENETETRAHYDROMETHANOPTERIN REDUCTASE"/>
    <property type="match status" value="1"/>
</dbReference>
<dbReference type="RefSeq" id="WP_338177783.1">
    <property type="nucleotide sequence ID" value="NZ_JAEKNQ010000024.1"/>
</dbReference>
<evidence type="ECO:0000259" key="2">
    <source>
        <dbReference type="Pfam" id="PF00296"/>
    </source>
</evidence>
<keyword evidence="1" id="KW-0560">Oxidoreductase</keyword>
<accession>A0A934KHK6</accession>
<dbReference type="SUPFAM" id="SSF51679">
    <property type="entry name" value="Bacterial luciferase-like"/>
    <property type="match status" value="1"/>
</dbReference>
<protein>
    <submittedName>
        <fullName evidence="3">LLM class flavin-dependent oxidoreductase</fullName>
    </submittedName>
</protein>
<dbReference type="PANTHER" id="PTHR43244">
    <property type="match status" value="1"/>
</dbReference>
<dbReference type="InterPro" id="IPR011251">
    <property type="entry name" value="Luciferase-like_dom"/>
</dbReference>
<organism evidence="3 4">
    <name type="scientific">Candidatus Dormiibacter inghamiae</name>
    <dbReference type="NCBI Taxonomy" id="3127013"/>
    <lineage>
        <taxon>Bacteria</taxon>
        <taxon>Bacillati</taxon>
        <taxon>Candidatus Dormiibacterota</taxon>
        <taxon>Candidatus Dormibacteria</taxon>
        <taxon>Candidatus Dormibacterales</taxon>
        <taxon>Candidatus Dormibacteraceae</taxon>
        <taxon>Candidatus Dormiibacter</taxon>
    </lineage>
</organism>
<dbReference type="AlphaFoldDB" id="A0A934KHK6"/>
<reference evidence="3 4" key="1">
    <citation type="submission" date="2020-10" db="EMBL/GenBank/DDBJ databases">
        <title>Ca. Dormibacterota MAGs.</title>
        <authorList>
            <person name="Montgomery K."/>
        </authorList>
    </citation>
    <scope>NUCLEOTIDE SEQUENCE [LARGE SCALE GENOMIC DNA]</scope>
    <source>
        <strain evidence="3">SC8811_S16_3</strain>
    </source>
</reference>
<sequence>MTEIGLGLRGDLPPGAYRELGAAAEAGGFDVLSVFGDLGFGLPLPALLLAAMETTRIRLGPACLNPYTTHPVEIAGQVAALDHLSGGRAYLGLARGAWLEQAGLETPRPVLTIREAHEVVSRLLAGDDRGFEGLVYRLEPGLRLHQPVLRPAVPLMIGTWGEKLTKLAAVIADELKVGGSASPAMAALARARLGNARTAVVMGAVTVVDDDGSRARRAGKAELAMYLDVVGGLDPSGAVEPDLRSRLRKLMKAGNRAAAAALIPDDVLRRYAFAGTAEEVAGKAEELFAAGVLRVEFGPPLGVDGVAKGLQLLSREVLPRLPRHPRH</sequence>
<comment type="caution">
    <text evidence="3">The sequence shown here is derived from an EMBL/GenBank/DDBJ whole genome shotgun (WGS) entry which is preliminary data.</text>
</comment>
<name>A0A934KHK6_9BACT</name>